<organism evidence="1 2">
    <name type="scientific">Jiangella mangrovi</name>
    <dbReference type="NCBI Taxonomy" id="1524084"/>
    <lineage>
        <taxon>Bacteria</taxon>
        <taxon>Bacillati</taxon>
        <taxon>Actinomycetota</taxon>
        <taxon>Actinomycetes</taxon>
        <taxon>Jiangellales</taxon>
        <taxon>Jiangellaceae</taxon>
        <taxon>Jiangella</taxon>
    </lineage>
</organism>
<keyword evidence="2" id="KW-1185">Reference proteome</keyword>
<dbReference type="RefSeq" id="WP_184827465.1">
    <property type="nucleotide sequence ID" value="NZ_JACHMM010000001.1"/>
</dbReference>
<dbReference type="AlphaFoldDB" id="A0A7W9GW20"/>
<evidence type="ECO:0000313" key="2">
    <source>
        <dbReference type="Proteomes" id="UP000542813"/>
    </source>
</evidence>
<accession>A0A7W9GW20</accession>
<dbReference type="EMBL" id="JACHMM010000001">
    <property type="protein sequence ID" value="MBB5791017.1"/>
    <property type="molecule type" value="Genomic_DNA"/>
</dbReference>
<reference evidence="1 2" key="1">
    <citation type="submission" date="2020-08" db="EMBL/GenBank/DDBJ databases">
        <title>Sequencing the genomes of 1000 actinobacteria strains.</title>
        <authorList>
            <person name="Klenk H.-P."/>
        </authorList>
    </citation>
    <scope>NUCLEOTIDE SEQUENCE [LARGE SCALE GENOMIC DNA]</scope>
    <source>
        <strain evidence="1 2">DSM 102122</strain>
    </source>
</reference>
<dbReference type="InterPro" id="IPR046663">
    <property type="entry name" value="DUF6772"/>
</dbReference>
<protein>
    <submittedName>
        <fullName evidence="1">Uncharacterized protein</fullName>
    </submittedName>
</protein>
<comment type="caution">
    <text evidence="1">The sequence shown here is derived from an EMBL/GenBank/DDBJ whole genome shotgun (WGS) entry which is preliminary data.</text>
</comment>
<dbReference type="Pfam" id="PF20562">
    <property type="entry name" value="DUF6772"/>
    <property type="match status" value="1"/>
</dbReference>
<evidence type="ECO:0000313" key="1">
    <source>
        <dbReference type="EMBL" id="MBB5791017.1"/>
    </source>
</evidence>
<dbReference type="Proteomes" id="UP000542813">
    <property type="component" value="Unassembled WGS sequence"/>
</dbReference>
<proteinExistence type="predicted"/>
<sequence length="294" mass="33340">MTIELARYNPLRRVLSYDDFDRGVNGWCELCGNHDGDLDTVRPSFGDLRPPQLSTVPFFDIGSHGAMTGTYALKLATRPRAGHTACLIKRLTLADEALVQFETYFAAKPEARQGNGVYADRGWDGNEDPSEYDLGAFTLSNDIGRFDGSRYHCALRYQNTSVDGRLVQGWYYKTSLQPTTKMQLVGQIPNGDFHTLSDDDWQPVPGGQGPLCFNEVPTKVNWHYLRWQVDTKAGRNVELQVNDRVMDLRDIDVPVYPHPYTGLRGLFNLLLDVRTHRDVRNFLFLDSCVISADW</sequence>
<gene>
    <name evidence="1" type="ORF">HD601_005592</name>
</gene>
<name>A0A7W9GW20_9ACTN</name>